<dbReference type="Proteomes" id="UP000005239">
    <property type="component" value="Unassembled WGS sequence"/>
</dbReference>
<dbReference type="AlphaFoldDB" id="A0A2A6BV52"/>
<accession>A0A2A6BV52</accession>
<dbReference type="EnsemblMetazoa" id="PPA13661.1">
    <property type="protein sequence ID" value="PPA13661.1"/>
    <property type="gene ID" value="WBGene00103215"/>
</dbReference>
<evidence type="ECO:0000313" key="1">
    <source>
        <dbReference type="EnsemblMetazoa" id="PPA13661.1"/>
    </source>
</evidence>
<reference evidence="2" key="1">
    <citation type="journal article" date="2008" name="Nat. Genet.">
        <title>The Pristionchus pacificus genome provides a unique perspective on nematode lifestyle and parasitism.</title>
        <authorList>
            <person name="Dieterich C."/>
            <person name="Clifton S.W."/>
            <person name="Schuster L.N."/>
            <person name="Chinwalla A."/>
            <person name="Delehaunty K."/>
            <person name="Dinkelacker I."/>
            <person name="Fulton L."/>
            <person name="Fulton R."/>
            <person name="Godfrey J."/>
            <person name="Minx P."/>
            <person name="Mitreva M."/>
            <person name="Roeseler W."/>
            <person name="Tian H."/>
            <person name="Witte H."/>
            <person name="Yang S.P."/>
            <person name="Wilson R.K."/>
            <person name="Sommer R.J."/>
        </authorList>
    </citation>
    <scope>NUCLEOTIDE SEQUENCE [LARGE SCALE GENOMIC DNA]</scope>
    <source>
        <strain evidence="2">PS312</strain>
    </source>
</reference>
<gene>
    <name evidence="1" type="primary">WBGene00103215</name>
</gene>
<protein>
    <submittedName>
        <fullName evidence="1">Uncharacterized protein</fullName>
    </submittedName>
</protein>
<reference evidence="1" key="2">
    <citation type="submission" date="2022-06" db="UniProtKB">
        <authorList>
            <consortium name="EnsemblMetazoa"/>
        </authorList>
    </citation>
    <scope>IDENTIFICATION</scope>
    <source>
        <strain evidence="1">PS312</strain>
    </source>
</reference>
<sequence length="59" mass="6824">MANSLKFNRQKNALIEEMMSIGFHIYSPGWFPPENNPARTAPTGPDRPHAFLWLVQREI</sequence>
<evidence type="ECO:0000313" key="2">
    <source>
        <dbReference type="Proteomes" id="UP000005239"/>
    </source>
</evidence>
<organism evidence="1 2">
    <name type="scientific">Pristionchus pacificus</name>
    <name type="common">Parasitic nematode worm</name>
    <dbReference type="NCBI Taxonomy" id="54126"/>
    <lineage>
        <taxon>Eukaryota</taxon>
        <taxon>Metazoa</taxon>
        <taxon>Ecdysozoa</taxon>
        <taxon>Nematoda</taxon>
        <taxon>Chromadorea</taxon>
        <taxon>Rhabditida</taxon>
        <taxon>Rhabditina</taxon>
        <taxon>Diplogasteromorpha</taxon>
        <taxon>Diplogasteroidea</taxon>
        <taxon>Neodiplogasteridae</taxon>
        <taxon>Pristionchus</taxon>
    </lineage>
</organism>
<name>A0A2A6BV52_PRIPA</name>
<accession>A0A8R1UCZ4</accession>
<keyword evidence="2" id="KW-1185">Reference proteome</keyword>
<proteinExistence type="predicted"/>